<keyword evidence="7" id="KW-0406">Ion transport</keyword>
<dbReference type="GO" id="GO:0071805">
    <property type="term" value="P:potassium ion transmembrane transport"/>
    <property type="evidence" value="ECO:0000318"/>
    <property type="project" value="GO_Central"/>
</dbReference>
<keyword evidence="15" id="KW-1185">Reference proteome</keyword>
<keyword evidence="5 11" id="KW-1133">Transmembrane helix</keyword>
<keyword evidence="8 11" id="KW-0472">Membrane</keyword>
<evidence type="ECO:0000256" key="9">
    <source>
        <dbReference type="ARBA" id="ARBA00023201"/>
    </source>
</evidence>
<dbReference type="InParanoid" id="D6WPI0"/>
<dbReference type="PANTHER" id="PTHR10110:SF86">
    <property type="entry name" value="SODIUM_HYDROGEN EXCHANGER 7"/>
    <property type="match status" value="1"/>
</dbReference>
<dbReference type="Proteomes" id="UP000007266">
    <property type="component" value="Linkage group 7"/>
</dbReference>
<feature type="transmembrane region" description="Helical" evidence="11">
    <location>
        <begin position="326"/>
        <end position="348"/>
    </location>
</feature>
<dbReference type="InterPro" id="IPR000595">
    <property type="entry name" value="cNMP-bd_dom"/>
</dbReference>
<evidence type="ECO:0000256" key="11">
    <source>
        <dbReference type="SAM" id="Phobius"/>
    </source>
</evidence>
<evidence type="ECO:0000256" key="7">
    <source>
        <dbReference type="ARBA" id="ARBA00023065"/>
    </source>
</evidence>
<feature type="transmembrane region" description="Helical" evidence="11">
    <location>
        <begin position="167"/>
        <end position="188"/>
    </location>
</feature>
<dbReference type="HOGENOM" id="CLU_003400_2_1_1"/>
<dbReference type="Pfam" id="PF00520">
    <property type="entry name" value="Ion_trans"/>
    <property type="match status" value="1"/>
</dbReference>
<dbReference type="SUPFAM" id="SSF51206">
    <property type="entry name" value="cAMP-binding domain-like"/>
    <property type="match status" value="1"/>
</dbReference>
<feature type="region of interest" description="Disordered" evidence="10">
    <location>
        <begin position="1226"/>
        <end position="1298"/>
    </location>
</feature>
<dbReference type="EMBL" id="KQ971354">
    <property type="protein sequence ID" value="EFA06222.2"/>
    <property type="molecule type" value="Genomic_DNA"/>
</dbReference>
<keyword evidence="9" id="KW-0739">Sodium transport</keyword>
<feature type="transmembrane region" description="Helical" evidence="11">
    <location>
        <begin position="231"/>
        <end position="252"/>
    </location>
</feature>
<evidence type="ECO:0000256" key="1">
    <source>
        <dbReference type="ARBA" id="ARBA00004651"/>
    </source>
</evidence>
<evidence type="ECO:0000256" key="3">
    <source>
        <dbReference type="ARBA" id="ARBA00022475"/>
    </source>
</evidence>
<evidence type="ECO:0000256" key="10">
    <source>
        <dbReference type="SAM" id="MobiDB-lite"/>
    </source>
</evidence>
<dbReference type="OMA" id="RVVTFDC"/>
<feature type="signal peptide" evidence="12">
    <location>
        <begin position="1"/>
        <end position="21"/>
    </location>
</feature>
<dbReference type="FunFam" id="1.20.120.350:FF:000148">
    <property type="entry name" value="Sodium/hydrogen exchanger 10-like Protein"/>
    <property type="match status" value="1"/>
</dbReference>
<evidence type="ECO:0000256" key="4">
    <source>
        <dbReference type="ARBA" id="ARBA00022692"/>
    </source>
</evidence>
<feature type="transmembrane region" description="Helical" evidence="11">
    <location>
        <begin position="287"/>
        <end position="306"/>
    </location>
</feature>
<dbReference type="InterPro" id="IPR018422">
    <property type="entry name" value="Cation/H_exchanger_CPA1"/>
</dbReference>
<dbReference type="Gene3D" id="2.60.120.10">
    <property type="entry name" value="Jelly Rolls"/>
    <property type="match status" value="1"/>
</dbReference>
<dbReference type="PANTHER" id="PTHR10110">
    <property type="entry name" value="SODIUM/HYDROGEN EXCHANGER"/>
    <property type="match status" value="1"/>
</dbReference>
<evidence type="ECO:0000256" key="2">
    <source>
        <dbReference type="ARBA" id="ARBA00022448"/>
    </source>
</evidence>
<dbReference type="Pfam" id="PF00027">
    <property type="entry name" value="cNMP_binding"/>
    <property type="match status" value="1"/>
</dbReference>
<dbReference type="GO" id="GO:0051453">
    <property type="term" value="P:regulation of intracellular pH"/>
    <property type="evidence" value="ECO:0000318"/>
    <property type="project" value="GO_Central"/>
</dbReference>
<dbReference type="Gene3D" id="1.20.120.350">
    <property type="entry name" value="Voltage-gated potassium channels. Chain C"/>
    <property type="match status" value="1"/>
</dbReference>
<keyword evidence="4 11" id="KW-0812">Transmembrane</keyword>
<feature type="transmembrane region" description="Helical" evidence="11">
    <location>
        <begin position="45"/>
        <end position="68"/>
    </location>
</feature>
<evidence type="ECO:0000256" key="5">
    <source>
        <dbReference type="ARBA" id="ARBA00022989"/>
    </source>
</evidence>
<evidence type="ECO:0000256" key="8">
    <source>
        <dbReference type="ARBA" id="ARBA00023136"/>
    </source>
</evidence>
<dbReference type="InterPro" id="IPR018490">
    <property type="entry name" value="cNMP-bd_dom_sf"/>
</dbReference>
<proteinExistence type="predicted"/>
<dbReference type="InterPro" id="IPR027359">
    <property type="entry name" value="Volt_channel_dom_sf"/>
</dbReference>
<feature type="transmembrane region" description="Helical" evidence="11">
    <location>
        <begin position="112"/>
        <end position="131"/>
    </location>
</feature>
<feature type="transmembrane region" description="Helical" evidence="11">
    <location>
        <begin position="764"/>
        <end position="781"/>
    </location>
</feature>
<dbReference type="GO" id="GO:0098719">
    <property type="term" value="P:sodium ion import across plasma membrane"/>
    <property type="evidence" value="ECO:0000318"/>
    <property type="project" value="GO_Central"/>
</dbReference>
<evidence type="ECO:0000313" key="15">
    <source>
        <dbReference type="Proteomes" id="UP000007266"/>
    </source>
</evidence>
<dbReference type="GO" id="GO:0005886">
    <property type="term" value="C:plasma membrane"/>
    <property type="evidence" value="ECO:0000318"/>
    <property type="project" value="GO_Central"/>
</dbReference>
<dbReference type="eggNOG" id="KOG1965">
    <property type="taxonomic scope" value="Eukaryota"/>
</dbReference>
<evidence type="ECO:0000313" key="14">
    <source>
        <dbReference type="EMBL" id="EFA06222.2"/>
    </source>
</evidence>
<dbReference type="GO" id="GO:0015386">
    <property type="term" value="F:potassium:proton antiporter activity"/>
    <property type="evidence" value="ECO:0000318"/>
    <property type="project" value="GO_Central"/>
</dbReference>
<keyword evidence="6" id="KW-0915">Sodium</keyword>
<gene>
    <name evidence="14" type="primary">AUGUSTUS-3.0.2_09071</name>
    <name evidence="14" type="ORF">TcasGA2_TC009071</name>
</gene>
<feature type="compositionally biased region" description="Acidic residues" evidence="10">
    <location>
        <begin position="1269"/>
        <end position="1279"/>
    </location>
</feature>
<reference evidence="14 15" key="1">
    <citation type="journal article" date="2008" name="Nature">
        <title>The genome of the model beetle and pest Tribolium castaneum.</title>
        <authorList>
            <consortium name="Tribolium Genome Sequencing Consortium"/>
            <person name="Richards S."/>
            <person name="Gibbs R.A."/>
            <person name="Weinstock G.M."/>
            <person name="Brown S.J."/>
            <person name="Denell R."/>
            <person name="Beeman R.W."/>
            <person name="Gibbs R."/>
            <person name="Beeman R.W."/>
            <person name="Brown S.J."/>
            <person name="Bucher G."/>
            <person name="Friedrich M."/>
            <person name="Grimmelikhuijzen C.J."/>
            <person name="Klingler M."/>
            <person name="Lorenzen M."/>
            <person name="Richards S."/>
            <person name="Roth S."/>
            <person name="Schroder R."/>
            <person name="Tautz D."/>
            <person name="Zdobnov E.M."/>
            <person name="Muzny D."/>
            <person name="Gibbs R.A."/>
            <person name="Weinstock G.M."/>
            <person name="Attaway T."/>
            <person name="Bell S."/>
            <person name="Buhay C.J."/>
            <person name="Chandrabose M.N."/>
            <person name="Chavez D."/>
            <person name="Clerk-Blankenburg K.P."/>
            <person name="Cree A."/>
            <person name="Dao M."/>
            <person name="Davis C."/>
            <person name="Chacko J."/>
            <person name="Dinh H."/>
            <person name="Dugan-Rocha S."/>
            <person name="Fowler G."/>
            <person name="Garner T.T."/>
            <person name="Garnes J."/>
            <person name="Gnirke A."/>
            <person name="Hawes A."/>
            <person name="Hernandez J."/>
            <person name="Hines S."/>
            <person name="Holder M."/>
            <person name="Hume J."/>
            <person name="Jhangiani S.N."/>
            <person name="Joshi V."/>
            <person name="Khan Z.M."/>
            <person name="Jackson L."/>
            <person name="Kovar C."/>
            <person name="Kowis A."/>
            <person name="Lee S."/>
            <person name="Lewis L.R."/>
            <person name="Margolis J."/>
            <person name="Morgan M."/>
            <person name="Nazareth L.V."/>
            <person name="Nguyen N."/>
            <person name="Okwuonu G."/>
            <person name="Parker D."/>
            <person name="Richards S."/>
            <person name="Ruiz S.J."/>
            <person name="Santibanez J."/>
            <person name="Savard J."/>
            <person name="Scherer S.E."/>
            <person name="Schneider B."/>
            <person name="Sodergren E."/>
            <person name="Tautz D."/>
            <person name="Vattahil S."/>
            <person name="Villasana D."/>
            <person name="White C.S."/>
            <person name="Wright R."/>
            <person name="Park Y."/>
            <person name="Beeman R.W."/>
            <person name="Lord J."/>
            <person name="Oppert B."/>
            <person name="Lorenzen M."/>
            <person name="Brown S."/>
            <person name="Wang L."/>
            <person name="Savard J."/>
            <person name="Tautz D."/>
            <person name="Richards S."/>
            <person name="Weinstock G."/>
            <person name="Gibbs R.A."/>
            <person name="Liu Y."/>
            <person name="Worley K."/>
            <person name="Weinstock G."/>
            <person name="Elsik C.G."/>
            <person name="Reese J.T."/>
            <person name="Elhaik E."/>
            <person name="Landan G."/>
            <person name="Graur D."/>
            <person name="Arensburger P."/>
            <person name="Atkinson P."/>
            <person name="Beeman R.W."/>
            <person name="Beidler J."/>
            <person name="Brown S.J."/>
            <person name="Demuth J.P."/>
            <person name="Drury D.W."/>
            <person name="Du Y.Z."/>
            <person name="Fujiwara H."/>
            <person name="Lorenzen M."/>
            <person name="Maselli V."/>
            <person name="Osanai M."/>
            <person name="Park Y."/>
            <person name="Robertson H.M."/>
            <person name="Tu Z."/>
            <person name="Wang J.J."/>
            <person name="Wang S."/>
            <person name="Richards S."/>
            <person name="Song H."/>
            <person name="Zhang L."/>
            <person name="Sodergren E."/>
            <person name="Werner D."/>
            <person name="Stanke M."/>
            <person name="Morgenstern B."/>
            <person name="Solovyev V."/>
            <person name="Kosarev P."/>
            <person name="Brown G."/>
            <person name="Chen H.C."/>
            <person name="Ermolaeva O."/>
            <person name="Hlavina W."/>
            <person name="Kapustin Y."/>
            <person name="Kiryutin B."/>
            <person name="Kitts P."/>
            <person name="Maglott D."/>
            <person name="Pruitt K."/>
            <person name="Sapojnikov V."/>
            <person name="Souvorov A."/>
            <person name="Mackey A.J."/>
            <person name="Waterhouse R.M."/>
            <person name="Wyder S."/>
            <person name="Zdobnov E.M."/>
            <person name="Zdobnov E.M."/>
            <person name="Wyder S."/>
            <person name="Kriventseva E.V."/>
            <person name="Kadowaki T."/>
            <person name="Bork P."/>
            <person name="Aranda M."/>
            <person name="Bao R."/>
            <person name="Beermann A."/>
            <person name="Berns N."/>
            <person name="Bolognesi R."/>
            <person name="Bonneton F."/>
            <person name="Bopp D."/>
            <person name="Brown S.J."/>
            <person name="Bucher G."/>
            <person name="Butts T."/>
            <person name="Chaumot A."/>
            <person name="Denell R.E."/>
            <person name="Ferrier D.E."/>
            <person name="Friedrich M."/>
            <person name="Gordon C.M."/>
            <person name="Jindra M."/>
            <person name="Klingler M."/>
            <person name="Lan Q."/>
            <person name="Lattorff H.M."/>
            <person name="Laudet V."/>
            <person name="von Levetsow C."/>
            <person name="Liu Z."/>
            <person name="Lutz R."/>
            <person name="Lynch J.A."/>
            <person name="da Fonseca R.N."/>
            <person name="Posnien N."/>
            <person name="Reuter R."/>
            <person name="Roth S."/>
            <person name="Savard J."/>
            <person name="Schinko J.B."/>
            <person name="Schmitt C."/>
            <person name="Schoppmeier M."/>
            <person name="Schroder R."/>
            <person name="Shippy T.D."/>
            <person name="Simonnet F."/>
            <person name="Marques-Souza H."/>
            <person name="Tautz D."/>
            <person name="Tomoyasu Y."/>
            <person name="Trauner J."/>
            <person name="Van der Zee M."/>
            <person name="Vervoort M."/>
            <person name="Wittkopp N."/>
            <person name="Wimmer E.A."/>
            <person name="Yang X."/>
            <person name="Jones A.K."/>
            <person name="Sattelle D.B."/>
            <person name="Ebert P.R."/>
            <person name="Nelson D."/>
            <person name="Scott J.G."/>
            <person name="Beeman R.W."/>
            <person name="Muthukrishnan S."/>
            <person name="Kramer K.J."/>
            <person name="Arakane Y."/>
            <person name="Beeman R.W."/>
            <person name="Zhu Q."/>
            <person name="Hogenkamp D."/>
            <person name="Dixit R."/>
            <person name="Oppert B."/>
            <person name="Jiang H."/>
            <person name="Zou Z."/>
            <person name="Marshall J."/>
            <person name="Elpidina E."/>
            <person name="Vinokurov K."/>
            <person name="Oppert C."/>
            <person name="Zou Z."/>
            <person name="Evans J."/>
            <person name="Lu Z."/>
            <person name="Zhao P."/>
            <person name="Sumathipala N."/>
            <person name="Altincicek B."/>
            <person name="Vilcinskas A."/>
            <person name="Williams M."/>
            <person name="Hultmark D."/>
            <person name="Hetru C."/>
            <person name="Jiang H."/>
            <person name="Grimmelikhuijzen C.J."/>
            <person name="Hauser F."/>
            <person name="Cazzamali G."/>
            <person name="Williamson M."/>
            <person name="Park Y."/>
            <person name="Li B."/>
            <person name="Tanaka Y."/>
            <person name="Predel R."/>
            <person name="Neupert S."/>
            <person name="Schachtner J."/>
            <person name="Verleyen P."/>
            <person name="Raible F."/>
            <person name="Bork P."/>
            <person name="Friedrich M."/>
            <person name="Walden K.K."/>
            <person name="Robertson H.M."/>
            <person name="Angeli S."/>
            <person name="Foret S."/>
            <person name="Bucher G."/>
            <person name="Schuetz S."/>
            <person name="Maleszka R."/>
            <person name="Wimmer E.A."/>
            <person name="Beeman R.W."/>
            <person name="Lorenzen M."/>
            <person name="Tomoyasu Y."/>
            <person name="Miller S.C."/>
            <person name="Grossmann D."/>
            <person name="Bucher G."/>
        </authorList>
    </citation>
    <scope>NUCLEOTIDE SEQUENCE [LARGE SCALE GENOMIC DNA]</scope>
    <source>
        <strain evidence="14 15">Georgia GA2</strain>
    </source>
</reference>
<dbReference type="FunFam" id="2.60.120.10:FF:000354">
    <property type="entry name" value="Sodium/hydrogen exchanger 10-like Protein"/>
    <property type="match status" value="1"/>
</dbReference>
<dbReference type="Pfam" id="PF00999">
    <property type="entry name" value="Na_H_Exchanger"/>
    <property type="match status" value="1"/>
</dbReference>
<dbReference type="CDD" id="cd00038">
    <property type="entry name" value="CAP_ED"/>
    <property type="match status" value="1"/>
</dbReference>
<organism evidence="14 15">
    <name type="scientific">Tribolium castaneum</name>
    <name type="common">Red flour beetle</name>
    <dbReference type="NCBI Taxonomy" id="7070"/>
    <lineage>
        <taxon>Eukaryota</taxon>
        <taxon>Metazoa</taxon>
        <taxon>Ecdysozoa</taxon>
        <taxon>Arthropoda</taxon>
        <taxon>Hexapoda</taxon>
        <taxon>Insecta</taxon>
        <taxon>Pterygota</taxon>
        <taxon>Neoptera</taxon>
        <taxon>Endopterygota</taxon>
        <taxon>Coleoptera</taxon>
        <taxon>Polyphaga</taxon>
        <taxon>Cucujiformia</taxon>
        <taxon>Tenebrionidae</taxon>
        <taxon>Tenebrionidae incertae sedis</taxon>
        <taxon>Tribolium</taxon>
    </lineage>
</organism>
<feature type="chain" id="PRO_5007310726" evidence="12">
    <location>
        <begin position="22"/>
        <end position="1298"/>
    </location>
</feature>
<feature type="transmembrane region" description="Helical" evidence="11">
    <location>
        <begin position="729"/>
        <end position="752"/>
    </location>
</feature>
<dbReference type="GO" id="GO:0005216">
    <property type="term" value="F:monoatomic ion channel activity"/>
    <property type="evidence" value="ECO:0007669"/>
    <property type="project" value="InterPro"/>
</dbReference>
<feature type="transmembrane region" description="Helical" evidence="11">
    <location>
        <begin position="200"/>
        <end position="219"/>
    </location>
</feature>
<evidence type="ECO:0000256" key="12">
    <source>
        <dbReference type="SAM" id="SignalP"/>
    </source>
</evidence>
<reference evidence="14 15" key="2">
    <citation type="journal article" date="2010" name="Nucleic Acids Res.">
        <title>BeetleBase in 2010: revisions to provide comprehensive genomic information for Tribolium castaneum.</title>
        <authorList>
            <person name="Kim H.S."/>
            <person name="Murphy T."/>
            <person name="Xia J."/>
            <person name="Caragea D."/>
            <person name="Park Y."/>
            <person name="Beeman R.W."/>
            <person name="Lorenzen M.D."/>
            <person name="Butcher S."/>
            <person name="Manak J.R."/>
            <person name="Brown S.J."/>
        </authorList>
    </citation>
    <scope>GENOME REANNOTATION</scope>
    <source>
        <strain evidence="14 15">Georgia GA2</strain>
    </source>
</reference>
<dbReference type="InterPro" id="IPR006153">
    <property type="entry name" value="Cation/H_exchanger_TM"/>
</dbReference>
<feature type="transmembrane region" description="Helical" evidence="11">
    <location>
        <begin position="138"/>
        <end position="161"/>
    </location>
</feature>
<keyword evidence="3" id="KW-1003">Cell membrane</keyword>
<dbReference type="SUPFAM" id="SSF81324">
    <property type="entry name" value="Voltage-gated potassium channels"/>
    <property type="match status" value="1"/>
</dbReference>
<feature type="transmembrane region" description="Helical" evidence="11">
    <location>
        <begin position="652"/>
        <end position="674"/>
    </location>
</feature>
<accession>D6WPI0</accession>
<dbReference type="PROSITE" id="PS50042">
    <property type="entry name" value="CNMP_BINDING_3"/>
    <property type="match status" value="1"/>
</dbReference>
<feature type="transmembrane region" description="Helical" evidence="11">
    <location>
        <begin position="686"/>
        <end position="717"/>
    </location>
</feature>
<dbReference type="InterPro" id="IPR014710">
    <property type="entry name" value="RmlC-like_jellyroll"/>
</dbReference>
<feature type="transmembrane region" description="Helical" evidence="11">
    <location>
        <begin position="75"/>
        <end position="92"/>
    </location>
</feature>
<keyword evidence="2" id="KW-0813">Transport</keyword>
<feature type="transmembrane region" description="Helical" evidence="11">
    <location>
        <begin position="425"/>
        <end position="449"/>
    </location>
</feature>
<feature type="transmembrane region" description="Helical" evidence="11">
    <location>
        <begin position="354"/>
        <end position="376"/>
    </location>
</feature>
<name>D6WPI0_TRICA</name>
<feature type="domain" description="Cyclic nucleotide-binding" evidence="13">
    <location>
        <begin position="930"/>
        <end position="1055"/>
    </location>
</feature>
<dbReference type="GO" id="GO:0015385">
    <property type="term" value="F:sodium:proton antiporter activity"/>
    <property type="evidence" value="ECO:0000318"/>
    <property type="project" value="GO_Central"/>
</dbReference>
<comment type="subcellular location">
    <subcellularLocation>
        <location evidence="1">Cell membrane</location>
        <topology evidence="1">Multi-pass membrane protein</topology>
    </subcellularLocation>
</comment>
<dbReference type="InterPro" id="IPR005821">
    <property type="entry name" value="Ion_trans_dom"/>
</dbReference>
<evidence type="ECO:0000259" key="13">
    <source>
        <dbReference type="PROSITE" id="PS50042"/>
    </source>
</evidence>
<evidence type="ECO:0000256" key="6">
    <source>
        <dbReference type="ARBA" id="ARBA00023053"/>
    </source>
</evidence>
<keyword evidence="12" id="KW-0732">Signal</keyword>
<feature type="transmembrane region" description="Helical" evidence="11">
    <location>
        <begin position="388"/>
        <end position="413"/>
    </location>
</feature>
<sequence length="1298" mass="148521">MNKSTIIVFLALCILYSVLIAIHLNKGERKGDIPQNFPDPLIHRFADIMYLFAVLLIAYGVDIILTLLKIPTPNGVFTILLAYIWGMLAYYYTFPYLGSNIVQISTLEMFYLYLPILIFHRSFCLDVHIFIKTLPQILIIGVPVTILTGCVFGLLLVIMIAPETASIGAIFVGLLCMPLNPATMVDLLKQQSMRTKHISVLLEGEAVVCLLVIDLTHQLVIAASDKLMVHWYQFVMVLLRIFVLGILTGYLAGVLGRCLIRRMYTDRMSVILMLSALPFFTYSVSHVYFSGCGSVSVITLGIMMGLERTALTKNIDSFLTNYWEFVAYVMDTVIIAISATYAGCYVIPHMNWEAFVLIIVAYVVNYVLRFVSFLLFSPLISRLGYGMGLKAMVVCVWGGIKSPFSYLVVFNFVKRHIFETHGENLFFFYIFGLSIVSMLINGTFCETILKFLGFTNISMARQVNMNNCMKHIFTKKGRIIAILKMDRLLADTNWHVVYEATNMQHPYHLGLDKEEEDPFFLGYRFTMCPDCNKDLVQEPTPKELKEMTKEAKMRILKAKKMSFSRQFENGMITKHAIRVLNQAVELAMDSEDAVMEIDSIEKRFVEENYFYRFFRSRLECMQNKRTLPQRPPITYWRRLCYHIVMSTVLDKVMLLVILVHAGFLITLFYFQSGLFSEKSRVYNKNVFIAFVVLNCLFTLIYILEFVIKILAFSWIYIWAHGVRSYFKSVWNIIDFLAIILNFFNIGLDVHILLLEFGHTEETSIFGQVIDVLMILRFVRLLRVFEIFYENFTNCLARGADRKMSFTYELGKSFATSEGEILDMLPYIIDNKKIREEIKAKIENDKIVITKLLGVVQKERPWVAITVKTKQAIRTVLSSMNDAINQLKIAGWVDNYEREKLEFAMAELYKKVNAIKMVQPSPPQVIFKEVSWMPIETEVIDYLFDNVTVKKFEPGETVFGEGTVADGIYIVVTGLLMIRYVPQVNVLSNLRSFGILPIVDYLPGTKYEEPSIDYIVSGNCVGELSTLTERAYNCTITAESHSQVYVLTKSIIKQAMQLSPDPVKGLECRIWKEISVRIAFPLLLSVPAYQAFSQEQIKYAFERAFVPNLSNFKIFAVTDIIQDIILIDGVAADFNTRERFVAPCCIPRTVQKLILPSSSLMNLPIETKFLVIPEKDVNEYDVMVLAEETGEMVDTGSSQKCLLHAARQRMRNRRKLKGRISSQRKIRLDDVSSAGTDTTSQVDKESGDLVYKSTSNYGGSSMVLMRPLGGDDEDEDEDTQEFFNTQAGRKRRQTLSYFE</sequence>
<protein>
    <submittedName>
        <fullName evidence="14">Sodium/hydrogen exchanger 10-like Protein</fullName>
    </submittedName>
</protein>